<dbReference type="InterPro" id="IPR032687">
    <property type="entry name" value="AraC-type_N"/>
</dbReference>
<dbReference type="SUPFAM" id="SSF46689">
    <property type="entry name" value="Homeodomain-like"/>
    <property type="match status" value="1"/>
</dbReference>
<gene>
    <name evidence="5" type="ORF">GCM10007890_18270</name>
</gene>
<dbReference type="AlphaFoldDB" id="A0AA37TFH7"/>
<feature type="domain" description="HTH araC/xylS-type" evidence="4">
    <location>
        <begin position="244"/>
        <end position="342"/>
    </location>
</feature>
<organism evidence="5 6">
    <name type="scientific">Methylobacterium tardum</name>
    <dbReference type="NCBI Taxonomy" id="374432"/>
    <lineage>
        <taxon>Bacteria</taxon>
        <taxon>Pseudomonadati</taxon>
        <taxon>Pseudomonadota</taxon>
        <taxon>Alphaproteobacteria</taxon>
        <taxon>Hyphomicrobiales</taxon>
        <taxon>Methylobacteriaceae</taxon>
        <taxon>Methylobacterium</taxon>
    </lineage>
</organism>
<accession>A0AA37TFH7</accession>
<evidence type="ECO:0000256" key="1">
    <source>
        <dbReference type="ARBA" id="ARBA00023015"/>
    </source>
</evidence>
<dbReference type="PANTHER" id="PTHR47894:SF4">
    <property type="entry name" value="HTH-TYPE TRANSCRIPTIONAL REGULATOR GADX"/>
    <property type="match status" value="1"/>
</dbReference>
<keyword evidence="6" id="KW-1185">Reference proteome</keyword>
<dbReference type="PANTHER" id="PTHR47894">
    <property type="entry name" value="HTH-TYPE TRANSCRIPTIONAL REGULATOR GADX"/>
    <property type="match status" value="1"/>
</dbReference>
<evidence type="ECO:0000256" key="3">
    <source>
        <dbReference type="ARBA" id="ARBA00023163"/>
    </source>
</evidence>
<keyword evidence="3" id="KW-0804">Transcription</keyword>
<dbReference type="Proteomes" id="UP001157440">
    <property type="component" value="Unassembled WGS sequence"/>
</dbReference>
<name>A0AA37TFH7_9HYPH</name>
<dbReference type="GO" id="GO:0000976">
    <property type="term" value="F:transcription cis-regulatory region binding"/>
    <property type="evidence" value="ECO:0007669"/>
    <property type="project" value="TreeGrafter"/>
</dbReference>
<dbReference type="SMART" id="SM00342">
    <property type="entry name" value="HTH_ARAC"/>
    <property type="match status" value="1"/>
</dbReference>
<dbReference type="Gene3D" id="1.10.10.60">
    <property type="entry name" value="Homeodomain-like"/>
    <property type="match status" value="1"/>
</dbReference>
<dbReference type="EMBL" id="BSPL01000011">
    <property type="protein sequence ID" value="GLS69814.1"/>
    <property type="molecule type" value="Genomic_DNA"/>
</dbReference>
<reference evidence="6" key="1">
    <citation type="journal article" date="2019" name="Int. J. Syst. Evol. Microbiol.">
        <title>The Global Catalogue of Microorganisms (GCM) 10K type strain sequencing project: providing services to taxonomists for standard genome sequencing and annotation.</title>
        <authorList>
            <consortium name="The Broad Institute Genomics Platform"/>
            <consortium name="The Broad Institute Genome Sequencing Center for Infectious Disease"/>
            <person name="Wu L."/>
            <person name="Ma J."/>
        </authorList>
    </citation>
    <scope>NUCLEOTIDE SEQUENCE [LARGE SCALE GENOMIC DNA]</scope>
    <source>
        <strain evidence="6">NBRC 103632</strain>
    </source>
</reference>
<dbReference type="GO" id="GO:0003700">
    <property type="term" value="F:DNA-binding transcription factor activity"/>
    <property type="evidence" value="ECO:0007669"/>
    <property type="project" value="InterPro"/>
</dbReference>
<dbReference type="Pfam" id="PF12625">
    <property type="entry name" value="Arabinose_bd"/>
    <property type="match status" value="1"/>
</dbReference>
<sequence>MRPGSAGANGQLLPVALSRPGVKQAIYAALVELGADPGDLLAELKLDPGLFDGGTRVPYADLNRLITLGADRTNCPHLGLLIGQRASLGSLRQLGVLMRHSETVGDALRALVLHVGVQNWGAVVGLGIDCDIAVLSYAPYGPEADWAAIHSERALATMANVLRALCRADWALQEVLLPRSKPRDASPYDRFFQAPVRFDQEVAALVFSAKLMEQRVAGAKPVVCRMAEGRIRRLEAEQASNLTDELRQYLRIQVTRQRCKAERVARLRLVDRRTLSRRLRAEGTTFRQLANEAKFRVAKQLLADTTMSVTQISEVLGFSELAAFTHAFRRWSGTTPSGWRRENKPADTVQPMNARNATERPNPSFRARYLRGPIFFCHLPASIDPA</sequence>
<proteinExistence type="predicted"/>
<dbReference type="Pfam" id="PF12833">
    <property type="entry name" value="HTH_18"/>
    <property type="match status" value="1"/>
</dbReference>
<keyword evidence="2" id="KW-0238">DNA-binding</keyword>
<keyword evidence="1" id="KW-0805">Transcription regulation</keyword>
<dbReference type="InterPro" id="IPR009057">
    <property type="entry name" value="Homeodomain-like_sf"/>
</dbReference>
<evidence type="ECO:0000313" key="6">
    <source>
        <dbReference type="Proteomes" id="UP001157440"/>
    </source>
</evidence>
<dbReference type="GO" id="GO:0005829">
    <property type="term" value="C:cytosol"/>
    <property type="evidence" value="ECO:0007669"/>
    <property type="project" value="TreeGrafter"/>
</dbReference>
<comment type="caution">
    <text evidence="5">The sequence shown here is derived from an EMBL/GenBank/DDBJ whole genome shotgun (WGS) entry which is preliminary data.</text>
</comment>
<evidence type="ECO:0000313" key="5">
    <source>
        <dbReference type="EMBL" id="GLS69814.1"/>
    </source>
</evidence>
<protein>
    <submittedName>
        <fullName evidence="5">AraC family transcriptional regulator</fullName>
    </submittedName>
</protein>
<dbReference type="PROSITE" id="PS01124">
    <property type="entry name" value="HTH_ARAC_FAMILY_2"/>
    <property type="match status" value="1"/>
</dbReference>
<evidence type="ECO:0000259" key="4">
    <source>
        <dbReference type="PROSITE" id="PS01124"/>
    </source>
</evidence>
<evidence type="ECO:0000256" key="2">
    <source>
        <dbReference type="ARBA" id="ARBA00023125"/>
    </source>
</evidence>
<dbReference type="InterPro" id="IPR018060">
    <property type="entry name" value="HTH_AraC"/>
</dbReference>